<accession>A0A391P048</accession>
<dbReference type="Proteomes" id="UP000265643">
    <property type="component" value="Unassembled WGS sequence"/>
</dbReference>
<reference evidence="3" key="1">
    <citation type="submission" date="2018-09" db="EMBL/GenBank/DDBJ databases">
        <title>Draft Genome Sequence of Mediterraneibacter sp. KCTC 15684.</title>
        <authorList>
            <person name="Kim J.S."/>
            <person name="Han K.I."/>
            <person name="Suh M.K."/>
            <person name="Lee K.C."/>
            <person name="Eom M.K."/>
            <person name="Lee J.H."/>
            <person name="Park S.H."/>
            <person name="Kang S.W."/>
            <person name="Park J.E."/>
            <person name="Oh B.S."/>
            <person name="Yu S.Y."/>
            <person name="Choi S.H."/>
            <person name="Lee D.H."/>
            <person name="Yoon H."/>
            <person name="Kim B."/>
            <person name="Yang S.J."/>
            <person name="Lee J.S."/>
        </authorList>
    </citation>
    <scope>NUCLEOTIDE SEQUENCE [LARGE SCALE GENOMIC DNA]</scope>
    <source>
        <strain evidence="3">KCTC 15684</strain>
    </source>
</reference>
<organism evidence="2 3">
    <name type="scientific">Mediterraneibacter butyricigenes</name>
    <dbReference type="NCBI Taxonomy" id="2316025"/>
    <lineage>
        <taxon>Bacteria</taxon>
        <taxon>Bacillati</taxon>
        <taxon>Bacillota</taxon>
        <taxon>Clostridia</taxon>
        <taxon>Lachnospirales</taxon>
        <taxon>Lachnospiraceae</taxon>
        <taxon>Mediterraneibacter</taxon>
    </lineage>
</organism>
<dbReference type="Pfam" id="PF00480">
    <property type="entry name" value="ROK"/>
    <property type="match status" value="1"/>
</dbReference>
<dbReference type="InterPro" id="IPR043129">
    <property type="entry name" value="ATPase_NBD"/>
</dbReference>
<evidence type="ECO:0000313" key="3">
    <source>
        <dbReference type="Proteomes" id="UP000265643"/>
    </source>
</evidence>
<dbReference type="SUPFAM" id="SSF53067">
    <property type="entry name" value="Actin-like ATPase domain"/>
    <property type="match status" value="1"/>
</dbReference>
<dbReference type="Gene3D" id="3.30.420.40">
    <property type="match status" value="2"/>
</dbReference>
<gene>
    <name evidence="2" type="ORF">KGMB01110_07060</name>
</gene>
<evidence type="ECO:0000256" key="1">
    <source>
        <dbReference type="ARBA" id="ARBA00006479"/>
    </source>
</evidence>
<name>A0A391P048_9FIRM</name>
<dbReference type="PANTHER" id="PTHR18964:SF149">
    <property type="entry name" value="BIFUNCTIONAL UDP-N-ACETYLGLUCOSAMINE 2-EPIMERASE_N-ACETYLMANNOSAMINE KINASE"/>
    <property type="match status" value="1"/>
</dbReference>
<comment type="caution">
    <text evidence="2">The sequence shown here is derived from an EMBL/GenBank/DDBJ whole genome shotgun (WGS) entry which is preliminary data.</text>
</comment>
<dbReference type="InterPro" id="IPR000600">
    <property type="entry name" value="ROK"/>
</dbReference>
<dbReference type="InterPro" id="IPR049874">
    <property type="entry name" value="ROK_cs"/>
</dbReference>
<dbReference type="GO" id="GO:0016301">
    <property type="term" value="F:kinase activity"/>
    <property type="evidence" value="ECO:0007669"/>
    <property type="project" value="UniProtKB-KW"/>
</dbReference>
<evidence type="ECO:0000313" key="2">
    <source>
        <dbReference type="EMBL" id="GCA66270.1"/>
    </source>
</evidence>
<dbReference type="EMBL" id="BHGK01000001">
    <property type="protein sequence ID" value="GCA66270.1"/>
    <property type="molecule type" value="Genomic_DNA"/>
</dbReference>
<sequence length="327" mass="34856">MKYYLGLDVGGTNLAAGIVDENCNLLHKESIPAGAGRSVEEITSDMAKVSKSVVKHLGLPMSKISFWGIGMPSYVNPQTGLLVHANCFGWKNLDIYSYLQKHSSLPIYIENDANCAALGEVLAGAGKGYHDVLMLTLGTGLGGGIILNKKIYAGADMMGAELGHTKLCYHGSSCTCGQLGCAEAYCSATALIRQAKEALQGNESSVMYELCGKNPEQLNAKMVVDAYKMGDQVAQNVFLQYVDYLSCAMSSFIVIFRPEIIILGGGVSNVGDTLLLPLKKKVMENTYAADVIGVPEIRLAECGNDAGIIGAAMLEKYGMDRKKNGVS</sequence>
<keyword evidence="2" id="KW-0418">Kinase</keyword>
<proteinExistence type="inferred from homology"/>
<keyword evidence="3" id="KW-1185">Reference proteome</keyword>
<dbReference type="PANTHER" id="PTHR18964">
    <property type="entry name" value="ROK (REPRESSOR, ORF, KINASE) FAMILY"/>
    <property type="match status" value="1"/>
</dbReference>
<dbReference type="PROSITE" id="PS01125">
    <property type="entry name" value="ROK"/>
    <property type="match status" value="1"/>
</dbReference>
<protein>
    <submittedName>
        <fullName evidence="2">Glucokinase</fullName>
    </submittedName>
</protein>
<keyword evidence="2" id="KW-0808">Transferase</keyword>
<comment type="similarity">
    <text evidence="1">Belongs to the ROK (NagC/XylR) family.</text>
</comment>
<dbReference type="AlphaFoldDB" id="A0A391P048"/>
<dbReference type="RefSeq" id="WP_119297577.1">
    <property type="nucleotide sequence ID" value="NZ_BHGK01000001.1"/>
</dbReference>